<sequence length="277" mass="30537">MGQITIFEKPNCAYCIRVHAVLSRLIETVCKELQESGVANPRIPIKRVDCGADGALAALCIRLTGTFTVPHVFFNEEYVGDASQFITLDQSCKEGCNLLITKLRALALKPDPDPSFPPKPDAAMVKVTEELAFSSQPTSRQLMGLSNFGFRSVLNILRQDSPAFNSEEEVIVKQSGVVYRYSPIQIVTAHSLLQAVEAIHNLPTPLLVHDDSGQRAGLVVLLRAAEQMLPQTIVQKDTIFKWGTELGLNFEAFEAPVVQVLQHIQNKSHDSNQISTQ</sequence>
<organism evidence="1">
    <name type="scientific">Aplanochytrium stocchinoi</name>
    <dbReference type="NCBI Taxonomy" id="215587"/>
    <lineage>
        <taxon>Eukaryota</taxon>
        <taxon>Sar</taxon>
        <taxon>Stramenopiles</taxon>
        <taxon>Bigyra</taxon>
        <taxon>Labyrinthulomycetes</taxon>
        <taxon>Thraustochytrida</taxon>
        <taxon>Thraustochytriidae</taxon>
        <taxon>Aplanochytrium</taxon>
    </lineage>
</organism>
<reference evidence="1" key="1">
    <citation type="submission" date="2021-01" db="EMBL/GenBank/DDBJ databases">
        <authorList>
            <person name="Corre E."/>
            <person name="Pelletier E."/>
            <person name="Niang G."/>
            <person name="Scheremetjew M."/>
            <person name="Finn R."/>
            <person name="Kale V."/>
            <person name="Holt S."/>
            <person name="Cochrane G."/>
            <person name="Meng A."/>
            <person name="Brown T."/>
            <person name="Cohen L."/>
        </authorList>
    </citation>
    <scope>NUCLEOTIDE SEQUENCE</scope>
    <source>
        <strain evidence="1">GSBS06</strain>
    </source>
</reference>
<dbReference type="EMBL" id="HBIN01011252">
    <property type="protein sequence ID" value="CAE0438179.1"/>
    <property type="molecule type" value="Transcribed_RNA"/>
</dbReference>
<gene>
    <name evidence="1" type="ORF">ASTO00021_LOCUS8427</name>
    <name evidence="2" type="ORF">ASTO00021_LOCUS8428</name>
</gene>
<dbReference type="CDD" id="cd02066">
    <property type="entry name" value="GRX_family"/>
    <property type="match status" value="1"/>
</dbReference>
<dbReference type="AlphaFoldDB" id="A0A6S8CD11"/>
<evidence type="ECO:0000313" key="2">
    <source>
        <dbReference type="EMBL" id="CAE0438180.1"/>
    </source>
</evidence>
<dbReference type="InterPro" id="IPR029021">
    <property type="entry name" value="Prot-tyrosine_phosphatase-like"/>
</dbReference>
<dbReference type="InterPro" id="IPR036249">
    <property type="entry name" value="Thioredoxin-like_sf"/>
</dbReference>
<dbReference type="PROSITE" id="PS51354">
    <property type="entry name" value="GLUTAREDOXIN_2"/>
    <property type="match status" value="1"/>
</dbReference>
<dbReference type="Gene3D" id="3.90.190.10">
    <property type="entry name" value="Protein tyrosine phosphatase superfamily"/>
    <property type="match status" value="1"/>
</dbReference>
<protein>
    <submittedName>
        <fullName evidence="1">Uncharacterized protein</fullName>
    </submittedName>
</protein>
<evidence type="ECO:0000313" key="1">
    <source>
        <dbReference type="EMBL" id="CAE0438179.1"/>
    </source>
</evidence>
<accession>A0A6S8CD11</accession>
<name>A0A6S8CD11_9STRA</name>
<proteinExistence type="predicted"/>
<dbReference type="EMBL" id="HBIN01011253">
    <property type="protein sequence ID" value="CAE0438180.1"/>
    <property type="molecule type" value="Transcribed_RNA"/>
</dbReference>
<dbReference type="Gene3D" id="3.40.30.10">
    <property type="entry name" value="Glutaredoxin"/>
    <property type="match status" value="1"/>
</dbReference>
<dbReference type="SUPFAM" id="SSF52833">
    <property type="entry name" value="Thioredoxin-like"/>
    <property type="match status" value="1"/>
</dbReference>
<dbReference type="SUPFAM" id="SSF52799">
    <property type="entry name" value="(Phosphotyrosine protein) phosphatases II"/>
    <property type="match status" value="1"/>
</dbReference>